<evidence type="ECO:0000259" key="20">
    <source>
        <dbReference type="PROSITE" id="PS50857"/>
    </source>
</evidence>
<dbReference type="EMBL" id="CP036273">
    <property type="protein sequence ID" value="QDU23332.1"/>
    <property type="molecule type" value="Genomic_DNA"/>
</dbReference>
<evidence type="ECO:0000256" key="14">
    <source>
        <dbReference type="ARBA" id="ARBA00024688"/>
    </source>
</evidence>
<keyword evidence="9 16" id="KW-0249">Electron transport</keyword>
<dbReference type="Gene3D" id="1.10.760.10">
    <property type="entry name" value="Cytochrome c-like domain"/>
    <property type="match status" value="1"/>
</dbReference>
<dbReference type="RefSeq" id="WP_238389305.1">
    <property type="nucleotide sequence ID" value="NZ_CP036273.1"/>
</dbReference>
<evidence type="ECO:0000259" key="21">
    <source>
        <dbReference type="PROSITE" id="PS51007"/>
    </source>
</evidence>
<evidence type="ECO:0000256" key="3">
    <source>
        <dbReference type="ARBA" id="ARBA00022448"/>
    </source>
</evidence>
<dbReference type="GO" id="GO:0005507">
    <property type="term" value="F:copper ion binding"/>
    <property type="evidence" value="ECO:0007669"/>
    <property type="project" value="InterPro"/>
</dbReference>
<dbReference type="PROSITE" id="PS50857">
    <property type="entry name" value="COX2_CUA"/>
    <property type="match status" value="1"/>
</dbReference>
<keyword evidence="12 17" id="KW-0186">Copper</keyword>
<keyword evidence="5 16" id="KW-0679">Respiratory chain</keyword>
<dbReference type="InterPro" id="IPR002429">
    <property type="entry name" value="CcO_II-like_C"/>
</dbReference>
<keyword evidence="7 15" id="KW-0479">Metal-binding</keyword>
<dbReference type="SUPFAM" id="SSF81464">
    <property type="entry name" value="Cytochrome c oxidase subunit II-like, transmembrane region"/>
    <property type="match status" value="1"/>
</dbReference>
<dbReference type="InterPro" id="IPR036909">
    <property type="entry name" value="Cyt_c-like_dom_sf"/>
</dbReference>
<dbReference type="InterPro" id="IPR036257">
    <property type="entry name" value="Cyt_c_oxidase_su2_TM_sf"/>
</dbReference>
<keyword evidence="4 15" id="KW-0349">Heme</keyword>
<evidence type="ECO:0000256" key="4">
    <source>
        <dbReference type="ARBA" id="ARBA00022617"/>
    </source>
</evidence>
<comment type="catalytic activity">
    <reaction evidence="17">
        <text>4 Fe(II)-[cytochrome c] + O2 + 8 H(+)(in) = 4 Fe(III)-[cytochrome c] + 2 H2O + 4 H(+)(out)</text>
        <dbReference type="Rhea" id="RHEA:11436"/>
        <dbReference type="Rhea" id="RHEA-COMP:10350"/>
        <dbReference type="Rhea" id="RHEA-COMP:14399"/>
        <dbReference type="ChEBI" id="CHEBI:15377"/>
        <dbReference type="ChEBI" id="CHEBI:15378"/>
        <dbReference type="ChEBI" id="CHEBI:15379"/>
        <dbReference type="ChEBI" id="CHEBI:29033"/>
        <dbReference type="ChEBI" id="CHEBI:29034"/>
        <dbReference type="EC" id="7.1.1.9"/>
    </reaction>
</comment>
<dbReference type="NCBIfam" id="TIGR02866">
    <property type="entry name" value="CoxB"/>
    <property type="match status" value="1"/>
</dbReference>
<dbReference type="GO" id="GO:0042773">
    <property type="term" value="P:ATP synthesis coupled electron transport"/>
    <property type="evidence" value="ECO:0007669"/>
    <property type="project" value="TreeGrafter"/>
</dbReference>
<protein>
    <recommendedName>
        <fullName evidence="17">Cytochrome c oxidase subunit 2</fullName>
        <ecNumber evidence="17">7.1.1.9</ecNumber>
    </recommendedName>
</protein>
<dbReference type="InterPro" id="IPR011759">
    <property type="entry name" value="Cyt_c_oxidase_su2_TM_dom"/>
</dbReference>
<dbReference type="SUPFAM" id="SSF46626">
    <property type="entry name" value="Cytochrome c"/>
    <property type="match status" value="1"/>
</dbReference>
<keyword evidence="13 19" id="KW-0472">Membrane</keyword>
<evidence type="ECO:0000256" key="9">
    <source>
        <dbReference type="ARBA" id="ARBA00022982"/>
    </source>
</evidence>
<dbReference type="InterPro" id="IPR008972">
    <property type="entry name" value="Cupredoxin"/>
</dbReference>
<dbReference type="InterPro" id="IPR045187">
    <property type="entry name" value="CcO_II"/>
</dbReference>
<dbReference type="Pfam" id="PF13442">
    <property type="entry name" value="Cytochrome_CBB3"/>
    <property type="match status" value="1"/>
</dbReference>
<dbReference type="GO" id="GO:0004129">
    <property type="term" value="F:cytochrome-c oxidase activity"/>
    <property type="evidence" value="ECO:0007669"/>
    <property type="project" value="UniProtKB-EC"/>
</dbReference>
<dbReference type="PROSITE" id="PS51007">
    <property type="entry name" value="CYTC"/>
    <property type="match status" value="1"/>
</dbReference>
<evidence type="ECO:0000256" key="18">
    <source>
        <dbReference type="SAM" id="MobiDB-lite"/>
    </source>
</evidence>
<feature type="domain" description="Cytochrome oxidase subunit II copper A binding" evidence="20">
    <location>
        <begin position="101"/>
        <end position="228"/>
    </location>
</feature>
<dbReference type="InterPro" id="IPR014222">
    <property type="entry name" value="Cyt_c_oxidase_su2"/>
</dbReference>
<keyword evidence="8" id="KW-1278">Translocase</keyword>
<evidence type="ECO:0000256" key="5">
    <source>
        <dbReference type="ARBA" id="ARBA00022660"/>
    </source>
</evidence>
<evidence type="ECO:0000256" key="6">
    <source>
        <dbReference type="ARBA" id="ARBA00022692"/>
    </source>
</evidence>
<dbReference type="GO" id="GO:0005886">
    <property type="term" value="C:plasma membrane"/>
    <property type="evidence" value="ECO:0007669"/>
    <property type="project" value="UniProtKB-SubCell"/>
</dbReference>
<dbReference type="Pfam" id="PF02790">
    <property type="entry name" value="COX2_TM"/>
    <property type="match status" value="1"/>
</dbReference>
<keyword evidence="22" id="KW-0560">Oxidoreductase</keyword>
<evidence type="ECO:0000256" key="13">
    <source>
        <dbReference type="ARBA" id="ARBA00023136"/>
    </source>
</evidence>
<keyword evidence="3 16" id="KW-0813">Transport</keyword>
<keyword evidence="10 19" id="KW-1133">Transmembrane helix</keyword>
<dbReference type="PROSITE" id="PS00078">
    <property type="entry name" value="COX2"/>
    <property type="match status" value="1"/>
</dbReference>
<proteinExistence type="inferred from homology"/>
<evidence type="ECO:0000256" key="10">
    <source>
        <dbReference type="ARBA" id="ARBA00022989"/>
    </source>
</evidence>
<evidence type="ECO:0000256" key="7">
    <source>
        <dbReference type="ARBA" id="ARBA00022723"/>
    </source>
</evidence>
<dbReference type="InterPro" id="IPR001505">
    <property type="entry name" value="Copper_CuA"/>
</dbReference>
<evidence type="ECO:0000256" key="1">
    <source>
        <dbReference type="ARBA" id="ARBA00004141"/>
    </source>
</evidence>
<dbReference type="PANTHER" id="PTHR22888:SF9">
    <property type="entry name" value="CYTOCHROME C OXIDASE SUBUNIT 2"/>
    <property type="match status" value="1"/>
</dbReference>
<evidence type="ECO:0000256" key="15">
    <source>
        <dbReference type="PROSITE-ProRule" id="PRU00433"/>
    </source>
</evidence>
<keyword evidence="23" id="KW-1185">Reference proteome</keyword>
<comment type="cofactor">
    <cofactor evidence="17">
        <name>Cu cation</name>
        <dbReference type="ChEBI" id="CHEBI:23378"/>
    </cofactor>
    <text evidence="17">Binds a copper A center.</text>
</comment>
<dbReference type="Gene3D" id="1.10.287.90">
    <property type="match status" value="1"/>
</dbReference>
<feature type="transmembrane region" description="Helical" evidence="19">
    <location>
        <begin position="72"/>
        <end position="93"/>
    </location>
</feature>
<keyword evidence="6 16" id="KW-0812">Transmembrane</keyword>
<evidence type="ECO:0000313" key="23">
    <source>
        <dbReference type="Proteomes" id="UP000319576"/>
    </source>
</evidence>
<feature type="region of interest" description="Disordered" evidence="18">
    <location>
        <begin position="346"/>
        <end position="375"/>
    </location>
</feature>
<comment type="subcellular location">
    <subcellularLocation>
        <location evidence="16">Cell membrane</location>
        <topology evidence="16">Multi-pass membrane protein</topology>
    </subcellularLocation>
    <subcellularLocation>
        <location evidence="1">Membrane</location>
        <topology evidence="1">Multi-pass membrane protein</topology>
    </subcellularLocation>
</comment>
<dbReference type="KEGG" id="uli:ETAA1_53310"/>
<keyword evidence="11 15" id="KW-0408">Iron</keyword>
<dbReference type="PANTHER" id="PTHR22888">
    <property type="entry name" value="CYTOCHROME C OXIDASE, SUBUNIT II"/>
    <property type="match status" value="1"/>
</dbReference>
<dbReference type="SUPFAM" id="SSF49503">
    <property type="entry name" value="Cupredoxins"/>
    <property type="match status" value="1"/>
</dbReference>
<dbReference type="Pfam" id="PF00116">
    <property type="entry name" value="COX2"/>
    <property type="match status" value="1"/>
</dbReference>
<sequence length="375" mass="41533">MLDGNRGPLPAIAERASVMADRFEPLFWYITFWTAAGFLLVCALLAFCCVAYRRKPGPISTPRILGSHRLELFWTLTPLLIFLTFYAWGVWVYDYAVHPPADAPEVFVIGKQWMWKAQYPNGQRVIIGGNPQNMTEEDRQNIGALVLPLDRPVKVTFISEDVIHDFGVPAFRQKIDVIPGRYVSTWYQPTKLGEFHVFCDQYCGAWHSLMVGRIKVVPAAEFEAFLEGKGGAQGSANPVDGSLAHKGWQHFQRLQCQSCHMPNAGIGTGKHPRAPSLEGLYGRDVPVKGGTTVTADDQYIRDSIVNPGKHVVEGWERVMPGNYASQVSEDNLNELVAYIKWLRPGTQLGPNDKAPAPYGAPRTTPPPAGSTGGKQ</sequence>
<dbReference type="Gene3D" id="2.60.40.420">
    <property type="entry name" value="Cupredoxins - blue copper proteins"/>
    <property type="match status" value="1"/>
</dbReference>
<organism evidence="22 23">
    <name type="scientific">Urbifossiella limnaea</name>
    <dbReference type="NCBI Taxonomy" id="2528023"/>
    <lineage>
        <taxon>Bacteria</taxon>
        <taxon>Pseudomonadati</taxon>
        <taxon>Planctomycetota</taxon>
        <taxon>Planctomycetia</taxon>
        <taxon>Gemmatales</taxon>
        <taxon>Gemmataceae</taxon>
        <taxon>Urbifossiella</taxon>
    </lineage>
</organism>
<evidence type="ECO:0000256" key="19">
    <source>
        <dbReference type="SAM" id="Phobius"/>
    </source>
</evidence>
<reference evidence="22 23" key="1">
    <citation type="submission" date="2019-02" db="EMBL/GenBank/DDBJ databases">
        <title>Deep-cultivation of Planctomycetes and their phenomic and genomic characterization uncovers novel biology.</title>
        <authorList>
            <person name="Wiegand S."/>
            <person name="Jogler M."/>
            <person name="Boedeker C."/>
            <person name="Pinto D."/>
            <person name="Vollmers J."/>
            <person name="Rivas-Marin E."/>
            <person name="Kohn T."/>
            <person name="Peeters S.H."/>
            <person name="Heuer A."/>
            <person name="Rast P."/>
            <person name="Oberbeckmann S."/>
            <person name="Bunk B."/>
            <person name="Jeske O."/>
            <person name="Meyerdierks A."/>
            <person name="Storesund J.E."/>
            <person name="Kallscheuer N."/>
            <person name="Luecker S."/>
            <person name="Lage O.M."/>
            <person name="Pohl T."/>
            <person name="Merkel B.J."/>
            <person name="Hornburger P."/>
            <person name="Mueller R.-W."/>
            <person name="Bruemmer F."/>
            <person name="Labrenz M."/>
            <person name="Spormann A.M."/>
            <person name="Op den Camp H."/>
            <person name="Overmann J."/>
            <person name="Amann R."/>
            <person name="Jetten M.S.M."/>
            <person name="Mascher T."/>
            <person name="Medema M.H."/>
            <person name="Devos D.P."/>
            <person name="Kaster A.-K."/>
            <person name="Ovreas L."/>
            <person name="Rohde M."/>
            <person name="Galperin M.Y."/>
            <person name="Jogler C."/>
        </authorList>
    </citation>
    <scope>NUCLEOTIDE SEQUENCE [LARGE SCALE GENOMIC DNA]</scope>
    <source>
        <strain evidence="22 23">ETA_A1</strain>
    </source>
</reference>
<name>A0A517Y0P2_9BACT</name>
<dbReference type="AlphaFoldDB" id="A0A517Y0P2"/>
<dbReference type="GO" id="GO:0020037">
    <property type="term" value="F:heme binding"/>
    <property type="evidence" value="ECO:0007669"/>
    <property type="project" value="InterPro"/>
</dbReference>
<evidence type="ECO:0000313" key="22">
    <source>
        <dbReference type="EMBL" id="QDU23332.1"/>
    </source>
</evidence>
<comment type="function">
    <text evidence="14 17">Subunits I and II form the functional core of the enzyme complex. Electrons originating in cytochrome c are transferred via heme a and Cu(A) to the binuclear center formed by heme a3 and Cu(B).</text>
</comment>
<dbReference type="Proteomes" id="UP000319576">
    <property type="component" value="Chromosome"/>
</dbReference>
<evidence type="ECO:0000256" key="2">
    <source>
        <dbReference type="ARBA" id="ARBA00007866"/>
    </source>
</evidence>
<evidence type="ECO:0000256" key="11">
    <source>
        <dbReference type="ARBA" id="ARBA00023004"/>
    </source>
</evidence>
<evidence type="ECO:0000256" key="8">
    <source>
        <dbReference type="ARBA" id="ARBA00022967"/>
    </source>
</evidence>
<feature type="transmembrane region" description="Helical" evidence="19">
    <location>
        <begin position="26"/>
        <end position="52"/>
    </location>
</feature>
<feature type="domain" description="Cytochrome c" evidence="21">
    <location>
        <begin position="242"/>
        <end position="343"/>
    </location>
</feature>
<dbReference type="EC" id="7.1.1.9" evidence="17"/>
<dbReference type="InterPro" id="IPR009056">
    <property type="entry name" value="Cyt_c-like_dom"/>
</dbReference>
<dbReference type="PRINTS" id="PR01166">
    <property type="entry name" value="CYCOXIDASEII"/>
</dbReference>
<gene>
    <name evidence="22" type="primary">coxM</name>
    <name evidence="22" type="ORF">ETAA1_53310</name>
</gene>
<evidence type="ECO:0000256" key="12">
    <source>
        <dbReference type="ARBA" id="ARBA00023008"/>
    </source>
</evidence>
<comment type="similarity">
    <text evidence="2 16">Belongs to the cytochrome c oxidase subunit 2 family.</text>
</comment>
<evidence type="ECO:0000256" key="16">
    <source>
        <dbReference type="RuleBase" id="RU000456"/>
    </source>
</evidence>
<dbReference type="GO" id="GO:0016491">
    <property type="term" value="F:oxidoreductase activity"/>
    <property type="evidence" value="ECO:0007669"/>
    <property type="project" value="UniProtKB-KW"/>
</dbReference>
<evidence type="ECO:0000256" key="17">
    <source>
        <dbReference type="RuleBase" id="RU004024"/>
    </source>
</evidence>
<accession>A0A517Y0P2</accession>